<proteinExistence type="predicted"/>
<accession>A0A9X4QPG6</accession>
<keyword evidence="2" id="KW-0378">Hydrolase</keyword>
<dbReference type="Gene3D" id="3.40.50.1820">
    <property type="entry name" value="alpha/beta hydrolase"/>
    <property type="match status" value="1"/>
</dbReference>
<reference evidence="2 3" key="1">
    <citation type="submission" date="2022-10" db="EMBL/GenBank/DDBJ databases">
        <title>Comparative genomic analysis of Cohnella hashimotonis sp. nov., isolated from the International Space Station.</title>
        <authorList>
            <person name="Simpson A."/>
            <person name="Venkateswaran K."/>
        </authorList>
    </citation>
    <scope>NUCLEOTIDE SEQUENCE [LARGE SCALE GENOMIC DNA]</scope>
    <source>
        <strain evidence="2 3">DSM 18997</strain>
    </source>
</reference>
<protein>
    <submittedName>
        <fullName evidence="2">Alpha/beta hydrolase</fullName>
    </submittedName>
</protein>
<organism evidence="2 3">
    <name type="scientific">Cohnella ginsengisoli</name>
    <dbReference type="NCBI Taxonomy" id="425004"/>
    <lineage>
        <taxon>Bacteria</taxon>
        <taxon>Bacillati</taxon>
        <taxon>Bacillota</taxon>
        <taxon>Bacilli</taxon>
        <taxon>Bacillales</taxon>
        <taxon>Paenibacillaceae</taxon>
        <taxon>Cohnella</taxon>
    </lineage>
</organism>
<dbReference type="EMBL" id="JAPDHZ010000004">
    <property type="protein sequence ID" value="MDG0793492.1"/>
    <property type="molecule type" value="Genomic_DNA"/>
</dbReference>
<dbReference type="SUPFAM" id="SSF53474">
    <property type="entry name" value="alpha/beta-Hydrolases"/>
    <property type="match status" value="1"/>
</dbReference>
<feature type="domain" description="AB hydrolase-1" evidence="1">
    <location>
        <begin position="39"/>
        <end position="264"/>
    </location>
</feature>
<dbReference type="GO" id="GO:0016020">
    <property type="term" value="C:membrane"/>
    <property type="evidence" value="ECO:0007669"/>
    <property type="project" value="TreeGrafter"/>
</dbReference>
<keyword evidence="3" id="KW-1185">Reference proteome</keyword>
<dbReference type="AlphaFoldDB" id="A0A9X4QPG6"/>
<gene>
    <name evidence="2" type="ORF">OMP38_23640</name>
</gene>
<dbReference type="Proteomes" id="UP001153387">
    <property type="component" value="Unassembled WGS sequence"/>
</dbReference>
<name>A0A9X4QPG6_9BACL</name>
<dbReference type="InterPro" id="IPR050266">
    <property type="entry name" value="AB_hydrolase_sf"/>
</dbReference>
<evidence type="ECO:0000313" key="3">
    <source>
        <dbReference type="Proteomes" id="UP001153387"/>
    </source>
</evidence>
<dbReference type="RefSeq" id="WP_277567265.1">
    <property type="nucleotide sequence ID" value="NZ_JAPDHZ010000004.1"/>
</dbReference>
<dbReference type="InterPro" id="IPR029058">
    <property type="entry name" value="AB_hydrolase_fold"/>
</dbReference>
<dbReference type="InterPro" id="IPR000073">
    <property type="entry name" value="AB_hydrolase_1"/>
</dbReference>
<evidence type="ECO:0000259" key="1">
    <source>
        <dbReference type="Pfam" id="PF12697"/>
    </source>
</evidence>
<dbReference type="Pfam" id="PF12697">
    <property type="entry name" value="Abhydrolase_6"/>
    <property type="match status" value="1"/>
</dbReference>
<evidence type="ECO:0000313" key="2">
    <source>
        <dbReference type="EMBL" id="MDG0793492.1"/>
    </source>
</evidence>
<sequence length="276" mass="30076">MTLPILTAGTDDANSVVLSGPGDVRLRLLQRGNPQGRPVLFLHGITENASAFEPLMRQLPGHLRPMALDLRGRGRSFKPDSGYQMADYMEDLLIVCNSLSGFAERPVLVGHSMGARIAAAFAATYPAMAGGVVLVDPPLSGPGRSAFPLPLARFLEPKRAIDEGRYDDFKACYTTPGFDYERKALELQSCAVAAIEQSYSAMNAEPFHAYYRMLRLPALLLSAGLAPFISEEAEEELRAMNPDIRTERLAYVGHEVHKLAPERLLASLTAFLASLS</sequence>
<dbReference type="PANTHER" id="PTHR43798">
    <property type="entry name" value="MONOACYLGLYCEROL LIPASE"/>
    <property type="match status" value="1"/>
</dbReference>
<dbReference type="GO" id="GO:0016787">
    <property type="term" value="F:hydrolase activity"/>
    <property type="evidence" value="ECO:0007669"/>
    <property type="project" value="UniProtKB-KW"/>
</dbReference>
<dbReference type="PANTHER" id="PTHR43798:SF33">
    <property type="entry name" value="HYDROLASE, PUTATIVE (AFU_ORTHOLOGUE AFUA_2G14860)-RELATED"/>
    <property type="match status" value="1"/>
</dbReference>
<comment type="caution">
    <text evidence="2">The sequence shown here is derived from an EMBL/GenBank/DDBJ whole genome shotgun (WGS) entry which is preliminary data.</text>
</comment>